<evidence type="ECO:0000256" key="6">
    <source>
        <dbReference type="ARBA" id="ARBA00022898"/>
    </source>
</evidence>
<evidence type="ECO:0000256" key="5">
    <source>
        <dbReference type="ARBA" id="ARBA00022573"/>
    </source>
</evidence>
<dbReference type="Proteomes" id="UP000236286">
    <property type="component" value="Unassembled WGS sequence"/>
</dbReference>
<dbReference type="SUPFAM" id="SSF53383">
    <property type="entry name" value="PLP-dependent transferases"/>
    <property type="match status" value="1"/>
</dbReference>
<dbReference type="InterPro" id="IPR004838">
    <property type="entry name" value="NHTrfase_class1_PyrdxlP-BS"/>
</dbReference>
<proteinExistence type="predicted"/>
<dbReference type="PROSITE" id="PS00105">
    <property type="entry name" value="AA_TRANSFER_CLASS_1"/>
    <property type="match status" value="1"/>
</dbReference>
<accession>A0A2J7TL57</accession>
<dbReference type="Gene3D" id="3.40.640.10">
    <property type="entry name" value="Type I PLP-dependent aspartate aminotransferase-like (Major domain)"/>
    <property type="match status" value="1"/>
</dbReference>
<keyword evidence="7" id="KW-0456">Lyase</keyword>
<evidence type="ECO:0000256" key="9">
    <source>
        <dbReference type="ARBA" id="ARBA00048531"/>
    </source>
</evidence>
<dbReference type="PANTHER" id="PTHR42885">
    <property type="entry name" value="HISTIDINOL-PHOSPHATE AMINOTRANSFERASE-RELATED"/>
    <property type="match status" value="1"/>
</dbReference>
<dbReference type="GO" id="GO:0030170">
    <property type="term" value="F:pyridoxal phosphate binding"/>
    <property type="evidence" value="ECO:0007669"/>
    <property type="project" value="InterPro"/>
</dbReference>
<comment type="pathway">
    <text evidence="3">Cofactor biosynthesis; adenosylcobalamin biosynthesis.</text>
</comment>
<dbReference type="InterPro" id="IPR015421">
    <property type="entry name" value="PyrdxlP-dep_Trfase_major"/>
</dbReference>
<comment type="function">
    <text evidence="2">Decarboxylates L-threonine-O-3-phosphate to yield (R)-1-amino-2-propanol O-2-phosphate, the precursor for the linkage between the nucleotide loop and the corrin ring in cobalamin.</text>
</comment>
<name>A0A2J7TL57_METSI</name>
<dbReference type="InterPro" id="IPR004839">
    <property type="entry name" value="Aminotransferase_I/II_large"/>
</dbReference>
<evidence type="ECO:0000256" key="8">
    <source>
        <dbReference type="ARBA" id="ARBA00029996"/>
    </source>
</evidence>
<dbReference type="InterPro" id="IPR015422">
    <property type="entry name" value="PyrdxlP-dep_Trfase_small"/>
</dbReference>
<evidence type="ECO:0000256" key="3">
    <source>
        <dbReference type="ARBA" id="ARBA00004953"/>
    </source>
</evidence>
<protein>
    <recommendedName>
        <fullName evidence="4">threonine-phosphate decarboxylase</fullName>
        <ecNumber evidence="4">4.1.1.81</ecNumber>
    </recommendedName>
    <alternativeName>
        <fullName evidence="8">L-threonine-O-3-phosphate decarboxylase</fullName>
    </alternativeName>
</protein>
<dbReference type="Gene3D" id="3.90.1150.10">
    <property type="entry name" value="Aspartate Aminotransferase, domain 1"/>
    <property type="match status" value="1"/>
</dbReference>
<dbReference type="NCBIfam" id="TIGR01140">
    <property type="entry name" value="L_thr_O3P_dcar"/>
    <property type="match status" value="1"/>
</dbReference>
<dbReference type="Pfam" id="PF00155">
    <property type="entry name" value="Aminotran_1_2"/>
    <property type="match status" value="1"/>
</dbReference>
<evidence type="ECO:0000256" key="10">
    <source>
        <dbReference type="SAM" id="MobiDB-lite"/>
    </source>
</evidence>
<dbReference type="EC" id="4.1.1.81" evidence="4"/>
<keyword evidence="6" id="KW-0663">Pyridoxal phosphate</keyword>
<feature type="domain" description="Aminotransferase class I/classII large" evidence="11">
    <location>
        <begin position="70"/>
        <end position="348"/>
    </location>
</feature>
<dbReference type="InterPro" id="IPR005860">
    <property type="entry name" value="CobD"/>
</dbReference>
<dbReference type="PANTHER" id="PTHR42885:SF1">
    <property type="entry name" value="THREONINE-PHOSPHATE DECARBOXYLASE"/>
    <property type="match status" value="1"/>
</dbReference>
<evidence type="ECO:0000313" key="13">
    <source>
        <dbReference type="Proteomes" id="UP000236286"/>
    </source>
</evidence>
<dbReference type="CDD" id="cd00609">
    <property type="entry name" value="AAT_like"/>
    <property type="match status" value="1"/>
</dbReference>
<dbReference type="AlphaFoldDB" id="A0A2J7TL57"/>
<comment type="cofactor">
    <cofactor evidence="1">
        <name>pyridoxal 5'-phosphate</name>
        <dbReference type="ChEBI" id="CHEBI:597326"/>
    </cofactor>
</comment>
<dbReference type="GO" id="GO:0048472">
    <property type="term" value="F:threonine-phosphate decarboxylase activity"/>
    <property type="evidence" value="ECO:0007669"/>
    <property type="project" value="UniProtKB-EC"/>
</dbReference>
<comment type="caution">
    <text evidence="12">The sequence shown here is derived from an EMBL/GenBank/DDBJ whole genome shotgun (WGS) entry which is preliminary data.</text>
</comment>
<keyword evidence="5" id="KW-0169">Cobalamin biosynthesis</keyword>
<evidence type="ECO:0000256" key="2">
    <source>
        <dbReference type="ARBA" id="ARBA00003444"/>
    </source>
</evidence>
<evidence type="ECO:0000259" key="11">
    <source>
        <dbReference type="Pfam" id="PF00155"/>
    </source>
</evidence>
<comment type="catalytic activity">
    <reaction evidence="9">
        <text>O-phospho-L-threonine + H(+) = (R)-1-aminopropan-2-yl phosphate + CO2</text>
        <dbReference type="Rhea" id="RHEA:11492"/>
        <dbReference type="ChEBI" id="CHEBI:15378"/>
        <dbReference type="ChEBI" id="CHEBI:16526"/>
        <dbReference type="ChEBI" id="CHEBI:58563"/>
        <dbReference type="ChEBI" id="CHEBI:58675"/>
        <dbReference type="EC" id="4.1.1.81"/>
    </reaction>
</comment>
<feature type="compositionally biased region" description="Basic and acidic residues" evidence="10">
    <location>
        <begin position="1"/>
        <end position="11"/>
    </location>
</feature>
<organism evidence="12 13">
    <name type="scientific">Methylocella silvestris</name>
    <dbReference type="NCBI Taxonomy" id="199596"/>
    <lineage>
        <taxon>Bacteria</taxon>
        <taxon>Pseudomonadati</taxon>
        <taxon>Pseudomonadota</taxon>
        <taxon>Alphaproteobacteria</taxon>
        <taxon>Hyphomicrobiales</taxon>
        <taxon>Beijerinckiaceae</taxon>
        <taxon>Methylocella</taxon>
    </lineage>
</organism>
<evidence type="ECO:0000313" key="12">
    <source>
        <dbReference type="EMBL" id="PNG27491.1"/>
    </source>
</evidence>
<sequence length="354" mass="37774">MRDETFLHDNADAGTESAGRVFERSEAAPAHGGDLSAARKNFPAAPEPWLDLSTGVNPHCYPFQIPPPESFARLPDPAALATLESAAAAAFGVERAVSVVAAPGTQAIINWLPHLLPARRVGLLGFTYFEHARAWGRVGAQTSVVEDIDALEKFDVAIIVNPNNPDGRLVSLNRLRDLADRFYRSGQLLIVDEAFADFLGPSACLAPHLPPSGAVVLRSFGKAFGLPGLRLGFAASAPDFAAKLRAALGCWPVSGAAVAIGTQALADAAWLGRMRKTLEEDAEKLDAILIEAGFTLTGGTPLFRLAEAADAQRRFNQLGEAGILARRFAERPRWLRFAIPGSDADRARLRAALA</sequence>
<feature type="region of interest" description="Disordered" evidence="10">
    <location>
        <begin position="1"/>
        <end position="38"/>
    </location>
</feature>
<dbReference type="UniPathway" id="UPA00148"/>
<gene>
    <name evidence="12" type="ORF">CR492_00675</name>
</gene>
<evidence type="ECO:0000256" key="4">
    <source>
        <dbReference type="ARBA" id="ARBA00012285"/>
    </source>
</evidence>
<evidence type="ECO:0000256" key="1">
    <source>
        <dbReference type="ARBA" id="ARBA00001933"/>
    </source>
</evidence>
<evidence type="ECO:0000256" key="7">
    <source>
        <dbReference type="ARBA" id="ARBA00023239"/>
    </source>
</evidence>
<reference evidence="12 13" key="1">
    <citation type="submission" date="2017-10" db="EMBL/GenBank/DDBJ databases">
        <title>Genome announcement of Methylocella silvestris TVC from permafrost.</title>
        <authorList>
            <person name="Wang J."/>
            <person name="Geng K."/>
            <person name="Ul-Haque F."/>
            <person name="Crombie A.T."/>
            <person name="Street L.E."/>
            <person name="Wookey P.A."/>
            <person name="Murrell J.C."/>
            <person name="Pratscher J."/>
        </authorList>
    </citation>
    <scope>NUCLEOTIDE SEQUENCE [LARGE SCALE GENOMIC DNA]</scope>
    <source>
        <strain evidence="12 13">TVC</strain>
    </source>
</reference>
<dbReference type="EMBL" id="PDZR01000001">
    <property type="protein sequence ID" value="PNG27491.1"/>
    <property type="molecule type" value="Genomic_DNA"/>
</dbReference>
<dbReference type="InterPro" id="IPR015424">
    <property type="entry name" value="PyrdxlP-dep_Trfase"/>
</dbReference>
<dbReference type="OrthoDB" id="9799304at2"/>
<dbReference type="GO" id="GO:0009236">
    <property type="term" value="P:cobalamin biosynthetic process"/>
    <property type="evidence" value="ECO:0007669"/>
    <property type="project" value="UniProtKB-UniPathway"/>
</dbReference>